<name>A0ABN2PIQ2_9ACTN</name>
<protein>
    <submittedName>
        <fullName evidence="1">OB-fold nucleic acid binding domain-containing protein</fullName>
    </submittedName>
</protein>
<evidence type="ECO:0000313" key="2">
    <source>
        <dbReference type="Proteomes" id="UP001501303"/>
    </source>
</evidence>
<comment type="caution">
    <text evidence="1">The sequence shown here is derived from an EMBL/GenBank/DDBJ whole genome shotgun (WGS) entry which is preliminary data.</text>
</comment>
<dbReference type="RefSeq" id="WP_344263315.1">
    <property type="nucleotide sequence ID" value="NZ_BAAAMJ010000033.1"/>
</dbReference>
<dbReference type="InterPro" id="IPR012340">
    <property type="entry name" value="NA-bd_OB-fold"/>
</dbReference>
<gene>
    <name evidence="1" type="ORF">GCM10009716_34280</name>
</gene>
<sequence>MTGSDRSGKRGGRLWRLLGRNGTAGDIEPGEAAVEDEAAECTPICDCADGPEGRPMVFVSGTLRTVSERTVAGLPALEAELDDGTAVLDVIWLGRHTIAGIEPGRRLTASGRITVSRGRPVLFNPRYELRPLGTE</sequence>
<dbReference type="Gene3D" id="2.40.50.140">
    <property type="entry name" value="Nucleic acid-binding proteins"/>
    <property type="match status" value="1"/>
</dbReference>
<proteinExistence type="predicted"/>
<evidence type="ECO:0000313" key="1">
    <source>
        <dbReference type="EMBL" id="GAA1922941.1"/>
    </source>
</evidence>
<reference evidence="1 2" key="1">
    <citation type="journal article" date="2019" name="Int. J. Syst. Evol. Microbiol.">
        <title>The Global Catalogue of Microorganisms (GCM) 10K type strain sequencing project: providing services to taxonomists for standard genome sequencing and annotation.</title>
        <authorList>
            <consortium name="The Broad Institute Genomics Platform"/>
            <consortium name="The Broad Institute Genome Sequencing Center for Infectious Disease"/>
            <person name="Wu L."/>
            <person name="Ma J."/>
        </authorList>
    </citation>
    <scope>NUCLEOTIDE SEQUENCE [LARGE SCALE GENOMIC DNA]</scope>
    <source>
        <strain evidence="1 2">JCM 13581</strain>
    </source>
</reference>
<dbReference type="Proteomes" id="UP001501303">
    <property type="component" value="Unassembled WGS sequence"/>
</dbReference>
<keyword evidence="2" id="KW-1185">Reference proteome</keyword>
<organism evidence="1 2">
    <name type="scientific">Streptomyces sodiiphilus</name>
    <dbReference type="NCBI Taxonomy" id="226217"/>
    <lineage>
        <taxon>Bacteria</taxon>
        <taxon>Bacillati</taxon>
        <taxon>Actinomycetota</taxon>
        <taxon>Actinomycetes</taxon>
        <taxon>Kitasatosporales</taxon>
        <taxon>Streptomycetaceae</taxon>
        <taxon>Streptomyces</taxon>
    </lineage>
</organism>
<dbReference type="CDD" id="cd04488">
    <property type="entry name" value="RecG_wedge_OBF"/>
    <property type="match status" value="1"/>
</dbReference>
<dbReference type="EMBL" id="BAAAMJ010000033">
    <property type="protein sequence ID" value="GAA1922941.1"/>
    <property type="molecule type" value="Genomic_DNA"/>
</dbReference>
<accession>A0ABN2PIQ2</accession>